<proteinExistence type="predicted"/>
<reference evidence="3" key="1">
    <citation type="journal article" date="2023" name="G3 (Bethesda)">
        <title>Whole genome assemblies of Zophobas morio and Tenebrio molitor.</title>
        <authorList>
            <person name="Kaur S."/>
            <person name="Stinson S.A."/>
            <person name="diCenzo G.C."/>
        </authorList>
    </citation>
    <scope>NUCLEOTIDE SEQUENCE</scope>
    <source>
        <strain evidence="3">QUZm001</strain>
    </source>
</reference>
<dbReference type="Proteomes" id="UP001168821">
    <property type="component" value="Unassembled WGS sequence"/>
</dbReference>
<dbReference type="InterPro" id="IPR052976">
    <property type="entry name" value="Scoloptoxin-like"/>
</dbReference>
<comment type="caution">
    <text evidence="3">The sequence shown here is derived from an EMBL/GenBank/DDBJ whole genome shotgun (WGS) entry which is preliminary data.</text>
</comment>
<gene>
    <name evidence="3" type="ORF">Zmor_003373</name>
</gene>
<feature type="domain" description="Chitin-binding type-2" evidence="2">
    <location>
        <begin position="63"/>
        <end position="126"/>
    </location>
</feature>
<evidence type="ECO:0000256" key="1">
    <source>
        <dbReference type="SAM" id="SignalP"/>
    </source>
</evidence>
<evidence type="ECO:0000313" key="3">
    <source>
        <dbReference type="EMBL" id="KAJ3640053.1"/>
    </source>
</evidence>
<dbReference type="GO" id="GO:0005576">
    <property type="term" value="C:extracellular region"/>
    <property type="evidence" value="ECO:0007669"/>
    <property type="project" value="InterPro"/>
</dbReference>
<feature type="signal peptide" evidence="1">
    <location>
        <begin position="1"/>
        <end position="16"/>
    </location>
</feature>
<dbReference type="SMART" id="SM00494">
    <property type="entry name" value="ChtBD2"/>
    <property type="match status" value="1"/>
</dbReference>
<keyword evidence="4" id="KW-1185">Reference proteome</keyword>
<dbReference type="SUPFAM" id="SSF57625">
    <property type="entry name" value="Invertebrate chitin-binding proteins"/>
    <property type="match status" value="1"/>
</dbReference>
<dbReference type="PANTHER" id="PTHR22933:SF43">
    <property type="entry name" value="LP10131P"/>
    <property type="match status" value="1"/>
</dbReference>
<dbReference type="PROSITE" id="PS50940">
    <property type="entry name" value="CHIT_BIND_II"/>
    <property type="match status" value="1"/>
</dbReference>
<sequence length="161" mass="17954">MFKVVLLVSAFLLVNSLTIPQGYVGYAPVKLRQAEKEQQQDLSKVPGVPGVDYPLFHSVPPTGFSCKHVPALPGIYANVETACQAYHVCHDGREGEQGASFLCTNGTVFNQAKFTCDWWYNVNCHEAPNLYRLNADPLLNPYAPKPKPEELVKFVPVQKYK</sequence>
<dbReference type="Pfam" id="PF01607">
    <property type="entry name" value="CBM_14"/>
    <property type="match status" value="1"/>
</dbReference>
<keyword evidence="1" id="KW-0732">Signal</keyword>
<dbReference type="PANTHER" id="PTHR22933">
    <property type="entry name" value="FI18007P1-RELATED"/>
    <property type="match status" value="1"/>
</dbReference>
<dbReference type="InterPro" id="IPR002557">
    <property type="entry name" value="Chitin-bd_dom"/>
</dbReference>
<evidence type="ECO:0000259" key="2">
    <source>
        <dbReference type="PROSITE" id="PS50940"/>
    </source>
</evidence>
<dbReference type="EMBL" id="JALNTZ010000010">
    <property type="protein sequence ID" value="KAJ3640053.1"/>
    <property type="molecule type" value="Genomic_DNA"/>
</dbReference>
<feature type="chain" id="PRO_5041233605" description="Chitin-binding type-2 domain-containing protein" evidence="1">
    <location>
        <begin position="17"/>
        <end position="161"/>
    </location>
</feature>
<organism evidence="3 4">
    <name type="scientific">Zophobas morio</name>
    <dbReference type="NCBI Taxonomy" id="2755281"/>
    <lineage>
        <taxon>Eukaryota</taxon>
        <taxon>Metazoa</taxon>
        <taxon>Ecdysozoa</taxon>
        <taxon>Arthropoda</taxon>
        <taxon>Hexapoda</taxon>
        <taxon>Insecta</taxon>
        <taxon>Pterygota</taxon>
        <taxon>Neoptera</taxon>
        <taxon>Endopterygota</taxon>
        <taxon>Coleoptera</taxon>
        <taxon>Polyphaga</taxon>
        <taxon>Cucujiformia</taxon>
        <taxon>Tenebrionidae</taxon>
        <taxon>Zophobas</taxon>
    </lineage>
</organism>
<dbReference type="Gene3D" id="2.170.140.10">
    <property type="entry name" value="Chitin binding domain"/>
    <property type="match status" value="1"/>
</dbReference>
<accession>A0AA38HLI1</accession>
<dbReference type="InterPro" id="IPR036508">
    <property type="entry name" value="Chitin-bd_dom_sf"/>
</dbReference>
<dbReference type="AlphaFoldDB" id="A0AA38HLI1"/>
<protein>
    <recommendedName>
        <fullName evidence="2">Chitin-binding type-2 domain-containing protein</fullName>
    </recommendedName>
</protein>
<dbReference type="GO" id="GO:0008061">
    <property type="term" value="F:chitin binding"/>
    <property type="evidence" value="ECO:0007669"/>
    <property type="project" value="InterPro"/>
</dbReference>
<name>A0AA38HLI1_9CUCU</name>
<evidence type="ECO:0000313" key="4">
    <source>
        <dbReference type="Proteomes" id="UP001168821"/>
    </source>
</evidence>